<evidence type="ECO:0000256" key="4">
    <source>
        <dbReference type="ARBA" id="ARBA00023136"/>
    </source>
</evidence>
<keyword evidence="3 5" id="KW-1133">Transmembrane helix</keyword>
<feature type="transmembrane region" description="Helical" evidence="5">
    <location>
        <begin position="135"/>
        <end position="153"/>
    </location>
</feature>
<reference evidence="7 8" key="1">
    <citation type="submission" date="2023-04" db="EMBL/GenBank/DDBJ databases">
        <title>Complete genome sequence of Alisedimentitalea scapharcae.</title>
        <authorList>
            <person name="Rong J.-C."/>
            <person name="Yi M.-L."/>
            <person name="Zhao Q."/>
        </authorList>
    </citation>
    <scope>NUCLEOTIDE SEQUENCE [LARGE SCALE GENOMIC DNA]</scope>
    <source>
        <strain evidence="7 8">KCTC 42119</strain>
    </source>
</reference>
<evidence type="ECO:0000313" key="7">
    <source>
        <dbReference type="EMBL" id="WZK87468.1"/>
    </source>
</evidence>
<comment type="subcellular location">
    <subcellularLocation>
        <location evidence="1">Membrane</location>
        <topology evidence="1">Multi-pass membrane protein</topology>
    </subcellularLocation>
</comment>
<evidence type="ECO:0000259" key="6">
    <source>
        <dbReference type="Pfam" id="PF04893"/>
    </source>
</evidence>
<feature type="transmembrane region" description="Helical" evidence="5">
    <location>
        <begin position="72"/>
        <end position="93"/>
    </location>
</feature>
<evidence type="ECO:0000313" key="8">
    <source>
        <dbReference type="Proteomes" id="UP001623232"/>
    </source>
</evidence>
<keyword evidence="2 5" id="KW-0812">Transmembrane</keyword>
<dbReference type="EMBL" id="CP123584">
    <property type="protein sequence ID" value="WZK87468.1"/>
    <property type="molecule type" value="Genomic_DNA"/>
</dbReference>
<dbReference type="Pfam" id="PF04893">
    <property type="entry name" value="Yip1"/>
    <property type="match status" value="1"/>
</dbReference>
<dbReference type="RefSeq" id="WP_406644721.1">
    <property type="nucleotide sequence ID" value="NZ_CP123584.1"/>
</dbReference>
<dbReference type="Proteomes" id="UP001623232">
    <property type="component" value="Chromosome"/>
</dbReference>
<evidence type="ECO:0000256" key="1">
    <source>
        <dbReference type="ARBA" id="ARBA00004141"/>
    </source>
</evidence>
<dbReference type="InterPro" id="IPR006977">
    <property type="entry name" value="Yip1_dom"/>
</dbReference>
<keyword evidence="4 5" id="KW-0472">Membrane</keyword>
<keyword evidence="8" id="KW-1185">Reference proteome</keyword>
<evidence type="ECO:0000256" key="3">
    <source>
        <dbReference type="ARBA" id="ARBA00022989"/>
    </source>
</evidence>
<feature type="transmembrane region" description="Helical" evidence="5">
    <location>
        <begin position="33"/>
        <end position="52"/>
    </location>
</feature>
<organism evidence="7 8">
    <name type="scientific">Aliisedimentitalea scapharcae</name>
    <dbReference type="NCBI Taxonomy" id="1524259"/>
    <lineage>
        <taxon>Bacteria</taxon>
        <taxon>Pseudomonadati</taxon>
        <taxon>Pseudomonadota</taxon>
        <taxon>Alphaproteobacteria</taxon>
        <taxon>Rhodobacterales</taxon>
        <taxon>Roseobacteraceae</taxon>
        <taxon>Aliisedimentitalea</taxon>
    </lineage>
</organism>
<evidence type="ECO:0000256" key="5">
    <source>
        <dbReference type="SAM" id="Phobius"/>
    </source>
</evidence>
<name>A0ABZ2XNM6_9RHOB</name>
<feature type="transmembrane region" description="Helical" evidence="5">
    <location>
        <begin position="165"/>
        <end position="186"/>
    </location>
</feature>
<feature type="transmembrane region" description="Helical" evidence="5">
    <location>
        <begin position="105"/>
        <end position="129"/>
    </location>
</feature>
<sequence>MTPQDIRNLIVLTLRSPAAAAQQILLMNLGREVLWTALFLAAVVNTFFLTFQKMIMDPGADADLPIMFASPGVYFAIVAGGQVLFIYALYLVGGMFRGTGSLNQVMALMVWLQLLQVAAQAIVVGLSLFAPPLAVILHMAGVVYGLYILVHFIDQAHQLKSMGRAAAVLSMTLVVLAVALSLLVALTGRY</sequence>
<evidence type="ECO:0000256" key="2">
    <source>
        <dbReference type="ARBA" id="ARBA00022692"/>
    </source>
</evidence>
<proteinExistence type="predicted"/>
<feature type="domain" description="Yip1" evidence="6">
    <location>
        <begin position="13"/>
        <end position="182"/>
    </location>
</feature>
<gene>
    <name evidence="7" type="ORF">QEZ52_12675</name>
</gene>
<accession>A0ABZ2XNM6</accession>
<protein>
    <submittedName>
        <fullName evidence="7">Yip1 family protein</fullName>
    </submittedName>
</protein>